<sequence length="98" mass="11257">MYVGEWVNVASGDYKDVGYVSNIGCYSGQIEIIKVARIRDGIIEWSKPTQKSYDARLLKPIGTLLDQLQDKSALINMSLDTKDKEWFEELTKRKLLEE</sequence>
<dbReference type="Pfam" id="PF08858">
    <property type="entry name" value="IDEAL"/>
    <property type="match status" value="1"/>
</dbReference>
<dbReference type="RefSeq" id="WP_018392777.1">
    <property type="nucleotide sequence ID" value="NZ_JBCNAN010000006.1"/>
</dbReference>
<proteinExistence type="predicted"/>
<dbReference type="OrthoDB" id="2427704at2"/>
<dbReference type="AlphaFoldDB" id="A0A177L994"/>
<name>A0A177L994_9BACI</name>
<comment type="caution">
    <text evidence="3">The sequence shown here is derived from an EMBL/GenBank/DDBJ whole genome shotgun (WGS) entry which is preliminary data.</text>
</comment>
<dbReference type="Proteomes" id="UP000077271">
    <property type="component" value="Unassembled WGS sequence"/>
</dbReference>
<reference evidence="4 5" key="1">
    <citation type="submission" date="2016-01" db="EMBL/GenBank/DDBJ databases">
        <title>Investigation of taxonomic status of Bacillus aminovorans.</title>
        <authorList>
            <person name="Verma A."/>
            <person name="Pal Y."/>
            <person name="Krishnamurthi S."/>
        </authorList>
    </citation>
    <scope>NUCLEOTIDE SEQUENCE [LARGE SCALE GENOMIC DNA]</scope>
    <source>
        <strain evidence="3 4">DSM 1314</strain>
        <strain evidence="2 5">DSM 4337</strain>
    </source>
</reference>
<evidence type="ECO:0000313" key="5">
    <source>
        <dbReference type="Proteomes" id="UP000077271"/>
    </source>
</evidence>
<dbReference type="EMBL" id="LQWZ01000012">
    <property type="protein sequence ID" value="OAH57924.1"/>
    <property type="molecule type" value="Genomic_DNA"/>
</dbReference>
<accession>A0A177L994</accession>
<organism evidence="3 4">
    <name type="scientific">Domibacillus aminovorans</name>
    <dbReference type="NCBI Taxonomy" id="29332"/>
    <lineage>
        <taxon>Bacteria</taxon>
        <taxon>Bacillati</taxon>
        <taxon>Bacillota</taxon>
        <taxon>Bacilli</taxon>
        <taxon>Bacillales</taxon>
        <taxon>Bacillaceae</taxon>
        <taxon>Domibacillus</taxon>
    </lineage>
</organism>
<dbReference type="Proteomes" id="UP000076935">
    <property type="component" value="Unassembled WGS sequence"/>
</dbReference>
<gene>
    <name evidence="2" type="ORF">AWH48_02645</name>
    <name evidence="3" type="ORF">AWH49_10625</name>
</gene>
<keyword evidence="4" id="KW-1185">Reference proteome</keyword>
<evidence type="ECO:0000313" key="2">
    <source>
        <dbReference type="EMBL" id="OAH57924.1"/>
    </source>
</evidence>
<feature type="domain" description="IDEAL" evidence="1">
    <location>
        <begin position="73"/>
        <end position="92"/>
    </location>
</feature>
<dbReference type="InterPro" id="IPR014957">
    <property type="entry name" value="IDEAL_dom"/>
</dbReference>
<evidence type="ECO:0000259" key="1">
    <source>
        <dbReference type="Pfam" id="PF08858"/>
    </source>
</evidence>
<protein>
    <recommendedName>
        <fullName evidence="1">IDEAL domain-containing protein</fullName>
    </recommendedName>
</protein>
<evidence type="ECO:0000313" key="3">
    <source>
        <dbReference type="EMBL" id="OAH62330.1"/>
    </source>
</evidence>
<dbReference type="EMBL" id="LQWY01000010">
    <property type="protein sequence ID" value="OAH62330.1"/>
    <property type="molecule type" value="Genomic_DNA"/>
</dbReference>
<evidence type="ECO:0000313" key="4">
    <source>
        <dbReference type="Proteomes" id="UP000076935"/>
    </source>
</evidence>